<reference evidence="4 5" key="1">
    <citation type="journal article" date="2016" name="Nat. Commun.">
        <title>Thousands of microbial genomes shed light on interconnected biogeochemical processes in an aquifer system.</title>
        <authorList>
            <person name="Anantharaman K."/>
            <person name="Brown C.T."/>
            <person name="Hug L.A."/>
            <person name="Sharon I."/>
            <person name="Castelle C.J."/>
            <person name="Probst A.J."/>
            <person name="Thomas B.C."/>
            <person name="Singh A."/>
            <person name="Wilkins M.J."/>
            <person name="Karaoz U."/>
            <person name="Brodie E.L."/>
            <person name="Williams K.H."/>
            <person name="Hubbard S.S."/>
            <person name="Banfield J.F."/>
        </authorList>
    </citation>
    <scope>NUCLEOTIDE SEQUENCE [LARGE SCALE GENOMIC DNA]</scope>
</reference>
<gene>
    <name evidence="4" type="ORF">A2801_03475</name>
</gene>
<dbReference type="PANTHER" id="PTHR34216:SF3">
    <property type="entry name" value="POLY-BETA-1,6-N-ACETYL-D-GLUCOSAMINE N-DEACETYLASE"/>
    <property type="match status" value="1"/>
</dbReference>
<dbReference type="InterPro" id="IPR011330">
    <property type="entry name" value="Glyco_hydro/deAcase_b/a-brl"/>
</dbReference>
<organism evidence="4 5">
    <name type="scientific">Candidatus Woesebacteria bacterium RIFCSPHIGHO2_01_FULL_41_10</name>
    <dbReference type="NCBI Taxonomy" id="1802500"/>
    <lineage>
        <taxon>Bacteria</taxon>
        <taxon>Candidatus Woeseibacteriota</taxon>
    </lineage>
</organism>
<dbReference type="InterPro" id="IPR051398">
    <property type="entry name" value="Polysacch_Deacetylase"/>
</dbReference>
<evidence type="ECO:0000313" key="5">
    <source>
        <dbReference type="Proteomes" id="UP000177263"/>
    </source>
</evidence>
<dbReference type="EMBL" id="MGGM01000024">
    <property type="protein sequence ID" value="OGM28729.1"/>
    <property type="molecule type" value="Genomic_DNA"/>
</dbReference>
<evidence type="ECO:0000256" key="2">
    <source>
        <dbReference type="ARBA" id="ARBA00022729"/>
    </source>
</evidence>
<comment type="subcellular location">
    <subcellularLocation>
        <location evidence="1">Secreted</location>
    </subcellularLocation>
</comment>
<dbReference type="GO" id="GO:0005975">
    <property type="term" value="P:carbohydrate metabolic process"/>
    <property type="evidence" value="ECO:0007669"/>
    <property type="project" value="InterPro"/>
</dbReference>
<dbReference type="Proteomes" id="UP000177263">
    <property type="component" value="Unassembled WGS sequence"/>
</dbReference>
<name>A0A1F7YP96_9BACT</name>
<evidence type="ECO:0000259" key="3">
    <source>
        <dbReference type="Pfam" id="PF01522"/>
    </source>
</evidence>
<sequence length="511" mass="58863">MKMLNTTQRLAIVLSCTFVIGLTIFVTYPHAEELLESYTISYYRYTPSQKVLSTKVDLSNAEPAIAVPILMYHGVTHEQDNDNTNINRFIEHMEMLKIEGYETITLQQFEEFLKDKYTLPPRPIIITFDDGRKDSYFTTDDIFRKLEFKATIFMVSGKANDRDKFYLGWHDLKTMSTSGRWDIQAHGTYSHDKILIDEFGNTGRFLTSLQYIDQRLETVPEYETRVEKDYIQNIEDFDTHLGYKPKYYAIPINEYGENIVSNYPQAGVFNTQLMKKYFSLAFIEGYVYQPGDEYSRVYNKPIYNFQDVNPYRVSRIEPKNMDAENLKKLLESNAPHTLPYTISFNDIDKMKTDAILAYGNMDIQENGLHLISVPGEESAKVLFGDENWSNYTVTAEFTWVSGRSIVLLGYANDDKNYFAFGITDGGVFIRETVHGIEQDLRPPFLGYVSLPKDTTLKLVFDNNKVNAYIDDRAMYTGITTSFTTGEVGFKTWDDKGNGEGILHSLTVTETK</sequence>
<keyword evidence="2" id="KW-0732">Signal</keyword>
<dbReference type="SUPFAM" id="SSF88713">
    <property type="entry name" value="Glycoside hydrolase/deacetylase"/>
    <property type="match status" value="1"/>
</dbReference>
<evidence type="ECO:0000256" key="1">
    <source>
        <dbReference type="ARBA" id="ARBA00004613"/>
    </source>
</evidence>
<dbReference type="GO" id="GO:0005576">
    <property type="term" value="C:extracellular region"/>
    <property type="evidence" value="ECO:0007669"/>
    <property type="project" value="UniProtKB-SubCell"/>
</dbReference>
<comment type="caution">
    <text evidence="4">The sequence shown here is derived from an EMBL/GenBank/DDBJ whole genome shotgun (WGS) entry which is preliminary data.</text>
</comment>
<evidence type="ECO:0000313" key="4">
    <source>
        <dbReference type="EMBL" id="OGM28729.1"/>
    </source>
</evidence>
<dbReference type="AlphaFoldDB" id="A0A1F7YP96"/>
<dbReference type="STRING" id="1802500.A2801_03475"/>
<accession>A0A1F7YP96</accession>
<dbReference type="Pfam" id="PF01522">
    <property type="entry name" value="Polysacc_deac_1"/>
    <property type="match status" value="1"/>
</dbReference>
<dbReference type="Gene3D" id="3.20.20.370">
    <property type="entry name" value="Glycoside hydrolase/deacetylase"/>
    <property type="match status" value="1"/>
</dbReference>
<dbReference type="GO" id="GO:0016810">
    <property type="term" value="F:hydrolase activity, acting on carbon-nitrogen (but not peptide) bonds"/>
    <property type="evidence" value="ECO:0007669"/>
    <property type="project" value="InterPro"/>
</dbReference>
<dbReference type="PANTHER" id="PTHR34216">
    <property type="match status" value="1"/>
</dbReference>
<dbReference type="InterPro" id="IPR002509">
    <property type="entry name" value="NODB_dom"/>
</dbReference>
<dbReference type="Gene3D" id="2.60.120.560">
    <property type="entry name" value="Exo-inulinase, domain 1"/>
    <property type="match status" value="1"/>
</dbReference>
<protein>
    <recommendedName>
        <fullName evidence="3">NodB homology domain-containing protein</fullName>
    </recommendedName>
</protein>
<proteinExistence type="predicted"/>
<feature type="domain" description="NodB homology" evidence="3">
    <location>
        <begin position="118"/>
        <end position="267"/>
    </location>
</feature>